<name>A0A318SFA3_9DEIO</name>
<evidence type="ECO:0000256" key="2">
    <source>
        <dbReference type="ARBA" id="ARBA00007311"/>
    </source>
</evidence>
<dbReference type="SUPFAM" id="SSF63411">
    <property type="entry name" value="LuxS/MPP-like metallohydrolase"/>
    <property type="match status" value="1"/>
</dbReference>
<evidence type="ECO:0000256" key="13">
    <source>
        <dbReference type="ARBA" id="ARBA00031777"/>
    </source>
</evidence>
<comment type="catalytic activity">
    <reaction evidence="1 14">
        <text>S-(5-deoxy-D-ribos-5-yl)-L-homocysteine = (S)-4,5-dihydroxypentane-2,3-dione + L-homocysteine</text>
        <dbReference type="Rhea" id="RHEA:17753"/>
        <dbReference type="ChEBI" id="CHEBI:29484"/>
        <dbReference type="ChEBI" id="CHEBI:58195"/>
        <dbReference type="ChEBI" id="CHEBI:58199"/>
        <dbReference type="EC" id="4.4.1.21"/>
    </reaction>
</comment>
<accession>A0A318SFA3</accession>
<keyword evidence="10 14" id="KW-0456">Lyase</keyword>
<dbReference type="InterPro" id="IPR003815">
    <property type="entry name" value="S-ribosylhomocysteinase"/>
</dbReference>
<dbReference type="GO" id="GO:0043768">
    <property type="term" value="F:S-ribosylhomocysteine lyase activity"/>
    <property type="evidence" value="ECO:0007669"/>
    <property type="project" value="UniProtKB-UniRule"/>
</dbReference>
<evidence type="ECO:0000256" key="11">
    <source>
        <dbReference type="ARBA" id="ARBA00024654"/>
    </source>
</evidence>
<evidence type="ECO:0000256" key="10">
    <source>
        <dbReference type="ARBA" id="ARBA00023239"/>
    </source>
</evidence>
<keyword evidence="8 14" id="KW-0071">Autoinducer synthesis</keyword>
<comment type="similarity">
    <text evidence="2 14">Belongs to the LuxS family.</text>
</comment>
<dbReference type="PANTHER" id="PTHR35799">
    <property type="entry name" value="S-RIBOSYLHOMOCYSTEINE LYASE"/>
    <property type="match status" value="1"/>
</dbReference>
<feature type="binding site" evidence="14">
    <location>
        <position position="64"/>
    </location>
    <ligand>
        <name>Fe cation</name>
        <dbReference type="ChEBI" id="CHEBI:24875"/>
    </ligand>
</feature>
<gene>
    <name evidence="14" type="primary">luxS</name>
    <name evidence="15" type="ORF">DES52_1121</name>
</gene>
<evidence type="ECO:0000256" key="3">
    <source>
        <dbReference type="ARBA" id="ARBA00011738"/>
    </source>
</evidence>
<dbReference type="PRINTS" id="PR01487">
    <property type="entry name" value="LUXSPROTEIN"/>
</dbReference>
<feature type="binding site" evidence="14">
    <location>
        <position position="60"/>
    </location>
    <ligand>
        <name>Fe cation</name>
        <dbReference type="ChEBI" id="CHEBI:24875"/>
    </ligand>
</feature>
<dbReference type="InterPro" id="IPR011249">
    <property type="entry name" value="Metalloenz_LuxS/M16"/>
</dbReference>
<evidence type="ECO:0000256" key="9">
    <source>
        <dbReference type="ARBA" id="ARBA00023004"/>
    </source>
</evidence>
<dbReference type="Proteomes" id="UP000248326">
    <property type="component" value="Unassembled WGS sequence"/>
</dbReference>
<protein>
    <recommendedName>
        <fullName evidence="5 14">S-ribosylhomocysteine lyase</fullName>
        <ecNumber evidence="4 14">4.4.1.21</ecNumber>
    </recommendedName>
    <alternativeName>
        <fullName evidence="12 14">AI-2 synthesis protein</fullName>
    </alternativeName>
    <alternativeName>
        <fullName evidence="13 14">Autoinducer-2 production protein LuxS</fullName>
    </alternativeName>
</protein>
<evidence type="ECO:0000313" key="15">
    <source>
        <dbReference type="EMBL" id="PYE52684.1"/>
    </source>
</evidence>
<evidence type="ECO:0000256" key="1">
    <source>
        <dbReference type="ARBA" id="ARBA00000297"/>
    </source>
</evidence>
<dbReference type="Gene3D" id="3.30.1360.80">
    <property type="entry name" value="S-ribosylhomocysteinase (LuxS)"/>
    <property type="match status" value="1"/>
</dbReference>
<dbReference type="InterPro" id="IPR037005">
    <property type="entry name" value="LuxS_sf"/>
</dbReference>
<dbReference type="AlphaFoldDB" id="A0A318SFA3"/>
<dbReference type="PANTHER" id="PTHR35799:SF1">
    <property type="entry name" value="S-RIBOSYLHOMOCYSTEINE LYASE"/>
    <property type="match status" value="1"/>
</dbReference>
<comment type="function">
    <text evidence="11 14">Involved in the synthesis of autoinducer 2 (AI-2) which is secreted by bacteria and is used to communicate both the cell density and the metabolic potential of the environment. The regulation of gene expression in response to changes in cell density is called quorum sensing. Catalyzes the transformation of S-ribosylhomocysteine (RHC) to homocysteine (HC) and 4,5-dihydroxy-2,3-pentadione (DPD).</text>
</comment>
<evidence type="ECO:0000256" key="4">
    <source>
        <dbReference type="ARBA" id="ARBA00012240"/>
    </source>
</evidence>
<dbReference type="EC" id="4.4.1.21" evidence="4 14"/>
<evidence type="ECO:0000313" key="16">
    <source>
        <dbReference type="Proteomes" id="UP000248326"/>
    </source>
</evidence>
<evidence type="ECO:0000256" key="7">
    <source>
        <dbReference type="ARBA" id="ARBA00022723"/>
    </source>
</evidence>
<evidence type="ECO:0000256" key="6">
    <source>
        <dbReference type="ARBA" id="ARBA00022654"/>
    </source>
</evidence>
<comment type="caution">
    <text evidence="15">The sequence shown here is derived from an EMBL/GenBank/DDBJ whole genome shotgun (WGS) entry which is preliminary data.</text>
</comment>
<organism evidence="15 16">
    <name type="scientific">Deinococcus yavapaiensis KR-236</name>
    <dbReference type="NCBI Taxonomy" id="694435"/>
    <lineage>
        <taxon>Bacteria</taxon>
        <taxon>Thermotogati</taxon>
        <taxon>Deinococcota</taxon>
        <taxon>Deinococci</taxon>
        <taxon>Deinococcales</taxon>
        <taxon>Deinococcaceae</taxon>
        <taxon>Deinococcus</taxon>
    </lineage>
</organism>
<comment type="subunit">
    <text evidence="3 14">Homodimer.</text>
</comment>
<dbReference type="GO" id="GO:0005506">
    <property type="term" value="F:iron ion binding"/>
    <property type="evidence" value="ECO:0007669"/>
    <property type="project" value="InterPro"/>
</dbReference>
<keyword evidence="16" id="KW-1185">Reference proteome</keyword>
<evidence type="ECO:0000256" key="12">
    <source>
        <dbReference type="ARBA" id="ARBA00030600"/>
    </source>
</evidence>
<dbReference type="PIRSF" id="PIRSF006160">
    <property type="entry name" value="AI2"/>
    <property type="match status" value="1"/>
</dbReference>
<evidence type="ECO:0000256" key="8">
    <source>
        <dbReference type="ARBA" id="ARBA00022929"/>
    </source>
</evidence>
<keyword evidence="6 14" id="KW-0673">Quorum sensing</keyword>
<dbReference type="EMBL" id="QJSX01000012">
    <property type="protein sequence ID" value="PYE52684.1"/>
    <property type="molecule type" value="Genomic_DNA"/>
</dbReference>
<evidence type="ECO:0000256" key="14">
    <source>
        <dbReference type="HAMAP-Rule" id="MF_00091"/>
    </source>
</evidence>
<dbReference type="NCBIfam" id="NF002606">
    <property type="entry name" value="PRK02260.2-4"/>
    <property type="match status" value="1"/>
</dbReference>
<dbReference type="GO" id="GO:0009372">
    <property type="term" value="P:quorum sensing"/>
    <property type="evidence" value="ECO:0007669"/>
    <property type="project" value="UniProtKB-UniRule"/>
</dbReference>
<dbReference type="HAMAP" id="MF_00091">
    <property type="entry name" value="LuxS"/>
    <property type="match status" value="1"/>
</dbReference>
<proteinExistence type="inferred from homology"/>
<evidence type="ECO:0000256" key="5">
    <source>
        <dbReference type="ARBA" id="ARBA00015130"/>
    </source>
</evidence>
<sequence length="165" mass="18146">MGTMTSVANVESFDLDHTKVHAPYIRLAGRKKTPRGDVISKYDLRLLQPNKGAIEPSALHTLEHLLAGYLRDHVNDVVDVSPMGCRTGLYMAVIGEPDEQGVVRAFEAALRDVETHDRPIPGVSELECGNYRDHDLQAARGYARSALEAGLKVQETVLIERGEQG</sequence>
<reference evidence="15 16" key="1">
    <citation type="submission" date="2018-06" db="EMBL/GenBank/DDBJ databases">
        <title>Genomic Encyclopedia of Type Strains, Phase IV (KMG-IV): sequencing the most valuable type-strain genomes for metagenomic binning, comparative biology and taxonomic classification.</title>
        <authorList>
            <person name="Goeker M."/>
        </authorList>
    </citation>
    <scope>NUCLEOTIDE SEQUENCE [LARGE SCALE GENOMIC DNA]</scope>
    <source>
        <strain evidence="15 16">DSM 18048</strain>
    </source>
</reference>
<keyword evidence="9 14" id="KW-0408">Iron</keyword>
<keyword evidence="7 14" id="KW-0479">Metal-binding</keyword>
<dbReference type="Pfam" id="PF02664">
    <property type="entry name" value="LuxS"/>
    <property type="match status" value="1"/>
</dbReference>
<feature type="binding site" evidence="14">
    <location>
        <position position="128"/>
    </location>
    <ligand>
        <name>Fe cation</name>
        <dbReference type="ChEBI" id="CHEBI:24875"/>
    </ligand>
</feature>
<comment type="cofactor">
    <cofactor evidence="14">
        <name>Fe cation</name>
        <dbReference type="ChEBI" id="CHEBI:24875"/>
    </cofactor>
    <text evidence="14">Binds 1 Fe cation per subunit.</text>
</comment>